<evidence type="ECO:0000259" key="11">
    <source>
        <dbReference type="SMART" id="SM00481"/>
    </source>
</evidence>
<dbReference type="Pfam" id="PF02811">
    <property type="entry name" value="PHP"/>
    <property type="match status" value="1"/>
</dbReference>
<evidence type="ECO:0000256" key="7">
    <source>
        <dbReference type="ARBA" id="ARBA00022705"/>
    </source>
</evidence>
<dbReference type="InterPro" id="IPR029460">
    <property type="entry name" value="DNAPol_HHH"/>
</dbReference>
<dbReference type="InterPro" id="IPR016195">
    <property type="entry name" value="Pol/histidinol_Pase-like"/>
</dbReference>
<dbReference type="GO" id="GO:0003676">
    <property type="term" value="F:nucleic acid binding"/>
    <property type="evidence" value="ECO:0007669"/>
    <property type="project" value="InterPro"/>
</dbReference>
<dbReference type="InterPro" id="IPR040982">
    <property type="entry name" value="DNA_pol3_finger"/>
</dbReference>
<dbReference type="NCBIfam" id="NF005298">
    <property type="entry name" value="PRK06826.1"/>
    <property type="match status" value="1"/>
</dbReference>
<evidence type="ECO:0000313" key="12">
    <source>
        <dbReference type="EMBL" id="MDF9408961.1"/>
    </source>
</evidence>
<dbReference type="InterPro" id="IPR012340">
    <property type="entry name" value="NA-bd_OB-fold"/>
</dbReference>
<dbReference type="InterPro" id="IPR004805">
    <property type="entry name" value="DnaE2/DnaE/PolC"/>
</dbReference>
<evidence type="ECO:0000256" key="10">
    <source>
        <dbReference type="ARBA" id="ARBA00049244"/>
    </source>
</evidence>
<evidence type="ECO:0000256" key="4">
    <source>
        <dbReference type="ARBA" id="ARBA00019114"/>
    </source>
</evidence>
<evidence type="ECO:0000256" key="2">
    <source>
        <dbReference type="ARBA" id="ARBA00009496"/>
    </source>
</evidence>
<dbReference type="NCBIfam" id="NF004226">
    <property type="entry name" value="PRK05673.1"/>
    <property type="match status" value="1"/>
</dbReference>
<dbReference type="SMART" id="SM00481">
    <property type="entry name" value="POLIIIAc"/>
    <property type="match status" value="1"/>
</dbReference>
<keyword evidence="5 12" id="KW-0808">Transferase</keyword>
<comment type="caution">
    <text evidence="12">The sequence shown here is derived from an EMBL/GenBank/DDBJ whole genome shotgun (WGS) entry which is preliminary data.</text>
</comment>
<dbReference type="Pfam" id="PF14579">
    <property type="entry name" value="HHH_6"/>
    <property type="match status" value="1"/>
</dbReference>
<dbReference type="GO" id="GO:0008408">
    <property type="term" value="F:3'-5' exonuclease activity"/>
    <property type="evidence" value="ECO:0007669"/>
    <property type="project" value="InterPro"/>
</dbReference>
<dbReference type="SUPFAM" id="SSF89550">
    <property type="entry name" value="PHP domain-like"/>
    <property type="match status" value="1"/>
</dbReference>
<dbReference type="InterPro" id="IPR003141">
    <property type="entry name" value="Pol/His_phosphatase_N"/>
</dbReference>
<evidence type="ECO:0000256" key="5">
    <source>
        <dbReference type="ARBA" id="ARBA00022679"/>
    </source>
</evidence>
<comment type="similarity">
    <text evidence="2">Belongs to the DNA polymerase type-C family. DnaE subfamily.</text>
</comment>
<dbReference type="InterPro" id="IPR004365">
    <property type="entry name" value="NA-bd_OB_tRNA"/>
</dbReference>
<keyword evidence="7" id="KW-0235">DNA replication</keyword>
<dbReference type="Gene3D" id="2.40.50.140">
    <property type="entry name" value="Nucleic acid-binding proteins"/>
    <property type="match status" value="1"/>
</dbReference>
<evidence type="ECO:0000256" key="3">
    <source>
        <dbReference type="ARBA" id="ARBA00012417"/>
    </source>
</evidence>
<dbReference type="Gene3D" id="3.20.20.140">
    <property type="entry name" value="Metal-dependent hydrolases"/>
    <property type="match status" value="1"/>
</dbReference>
<keyword evidence="13" id="KW-1185">Reference proteome</keyword>
<dbReference type="GO" id="GO:0005737">
    <property type="term" value="C:cytoplasm"/>
    <property type="evidence" value="ECO:0007669"/>
    <property type="project" value="UniProtKB-SubCell"/>
</dbReference>
<evidence type="ECO:0000256" key="9">
    <source>
        <dbReference type="ARBA" id="ARBA00025611"/>
    </source>
</evidence>
<dbReference type="PANTHER" id="PTHR32294">
    <property type="entry name" value="DNA POLYMERASE III SUBUNIT ALPHA"/>
    <property type="match status" value="1"/>
</dbReference>
<evidence type="ECO:0000256" key="6">
    <source>
        <dbReference type="ARBA" id="ARBA00022695"/>
    </source>
</evidence>
<dbReference type="CDD" id="cd04485">
    <property type="entry name" value="DnaE_OBF"/>
    <property type="match status" value="1"/>
</dbReference>
<comment type="catalytic activity">
    <reaction evidence="10">
        <text>DNA(n) + a 2'-deoxyribonucleoside 5'-triphosphate = DNA(n+1) + diphosphate</text>
        <dbReference type="Rhea" id="RHEA:22508"/>
        <dbReference type="Rhea" id="RHEA-COMP:17339"/>
        <dbReference type="Rhea" id="RHEA-COMP:17340"/>
        <dbReference type="ChEBI" id="CHEBI:33019"/>
        <dbReference type="ChEBI" id="CHEBI:61560"/>
        <dbReference type="ChEBI" id="CHEBI:173112"/>
        <dbReference type="EC" id="2.7.7.7"/>
    </reaction>
</comment>
<dbReference type="InterPro" id="IPR041931">
    <property type="entry name" value="DNA_pol3_alpha_thumb_dom"/>
</dbReference>
<dbReference type="Gene3D" id="1.10.150.870">
    <property type="match status" value="1"/>
</dbReference>
<comment type="subcellular location">
    <subcellularLocation>
        <location evidence="1">Cytoplasm</location>
    </subcellularLocation>
</comment>
<proteinExistence type="inferred from homology"/>
<accession>A0A9X4H2J5</accession>
<dbReference type="RefSeq" id="WP_277444369.1">
    <property type="nucleotide sequence ID" value="NZ_JAKOAV010000021.1"/>
</dbReference>
<evidence type="ECO:0000256" key="1">
    <source>
        <dbReference type="ARBA" id="ARBA00004496"/>
    </source>
</evidence>
<dbReference type="EMBL" id="JAKOAV010000021">
    <property type="protein sequence ID" value="MDF9408961.1"/>
    <property type="molecule type" value="Genomic_DNA"/>
</dbReference>
<organism evidence="12 13">
    <name type="scientific">Pelotomaculum isophthalicicum JI</name>
    <dbReference type="NCBI Taxonomy" id="947010"/>
    <lineage>
        <taxon>Bacteria</taxon>
        <taxon>Bacillati</taxon>
        <taxon>Bacillota</taxon>
        <taxon>Clostridia</taxon>
        <taxon>Eubacteriales</taxon>
        <taxon>Desulfotomaculaceae</taxon>
        <taxon>Pelotomaculum</taxon>
    </lineage>
</organism>
<dbReference type="AlphaFoldDB" id="A0A9X4H2J5"/>
<dbReference type="InterPro" id="IPR011708">
    <property type="entry name" value="DNA_pol3_alpha_NTPase_dom"/>
</dbReference>
<gene>
    <name evidence="12" type="ORF">L7E55_11425</name>
</gene>
<keyword evidence="8" id="KW-0239">DNA-directed DNA polymerase</keyword>
<dbReference type="Pfam" id="PF07733">
    <property type="entry name" value="DNA_pol3_alpha"/>
    <property type="match status" value="1"/>
</dbReference>
<feature type="domain" description="Polymerase/histidinol phosphatase N-terminal" evidence="11">
    <location>
        <begin position="3"/>
        <end position="70"/>
    </location>
</feature>
<dbReference type="PANTHER" id="PTHR32294:SF0">
    <property type="entry name" value="DNA POLYMERASE III SUBUNIT ALPHA"/>
    <property type="match status" value="1"/>
</dbReference>
<sequence>MFIHLHLHSEYSLLDGAARIKGAVAKAKEMGMPALAITDHGVMYGVMDFYKACQKAEIKPVLGCEVYVAPRTMSDRTPRVDDSYNHLVLLAKNQEGYHNLLNLVSLGFTKGFYYKPRVDKESLARYSKGLIALSGCIAGEVAAKILAGENEKARQAAGFYREIFGPDNYYLELQDHGFEEQRTANKELLRIHKEMDIPLVVTNDVHYIRREDAESQDVLMAIQTGKSIDDPGRMKFQSEELYLKSPEEMNLLFGEIPQALRNTLEIAERCNVEMDFGKYFLPHYAVPQGYTTETYLEELCYRGARRVFGELSEEIKKRLDYELGVIKQMGYPAYFLIVWDFIHFARQKGIPVGPGRGSAAGSLVAYSLGITNIDPLKYGLLFERFLNPERVSMPDIDIDFCYERRGEVINYVVQKYGADRVAQIITFGTMAARMAVRDVGRALSMPYGDVDRVAKLVPAELHVTIEKALNEVSELKELYEQKPEVKKLIDTAAALEGMPRHASTHAAGVVITQDPLTHYLPLYKTSDGPVTTQFAKETVEELGLLKMDLLGLRTLTVIGDAVRLIFESTGINIDIDLIPLDDQATYDMLCKGETAGVFQLESSGMRAILKDLKPEVFEDIVALVALYRPGPLGSGMVDDFIKNKHGLTKVKYLHPRLEPVLKDTYGVILYQEQVMRIASDLAGFSLGEADLLRRAMGKKKPEIIAGLRSQFIQGAENNGVDKNIAGQVFDLMEYFAGYGFNKSHSAAYALVSYQTAYLKANYPVQYMAALITSVKDNTDKVAAYIEECRRLGIEVLPPDVNESRESFTPVGKKIRFGLAALKNVGPGAVEAIIRVREQGGPFSGYANFCQRLDTKVINKRVLESLIKCGAFDSLGHRRAQLMAAVDAGLGLAQQSQRDRENGQLSLLDLFSDGAEESVSITLPLVPEFPKGQLLMLEKETLGLYISGHPLSQYREILNRLTTATTVEISDLPDDCQVILGGMIASIKKINTRKGDMMAFLTLEDLTGTVEVLVFPRPYESNKLIIKVDEAVLIKGKVSGNGEEVKVICEDISTIESHLGGEVHIKLESASSSLLDQVQMILSSFKGKSPVFFHLEKEKKVYQSGEEYWVDLSKPVVKKLVDLLGKTGVEVRRIIDDPDLMDNQQTVDERSPLRKKRKFRSLLEL</sequence>
<dbReference type="GO" id="GO:0006260">
    <property type="term" value="P:DNA replication"/>
    <property type="evidence" value="ECO:0007669"/>
    <property type="project" value="UniProtKB-KW"/>
</dbReference>
<dbReference type="InterPro" id="IPR004013">
    <property type="entry name" value="PHP_dom"/>
</dbReference>
<dbReference type="CDD" id="cd12113">
    <property type="entry name" value="PHP_PolIIIA_DnaE3"/>
    <property type="match status" value="1"/>
</dbReference>
<dbReference type="Pfam" id="PF17657">
    <property type="entry name" value="DNA_pol3_finger"/>
    <property type="match status" value="1"/>
</dbReference>
<dbReference type="Proteomes" id="UP001154312">
    <property type="component" value="Unassembled WGS sequence"/>
</dbReference>
<name>A0A9X4H2J5_9FIRM</name>
<dbReference type="EC" id="2.7.7.7" evidence="3"/>
<reference evidence="12" key="1">
    <citation type="submission" date="2022-02" db="EMBL/GenBank/DDBJ databases">
        <authorList>
            <person name="Leng L."/>
        </authorList>
    </citation>
    <scope>NUCLEOTIDE SEQUENCE</scope>
    <source>
        <strain evidence="12">JI</strain>
    </source>
</reference>
<dbReference type="GO" id="GO:0003887">
    <property type="term" value="F:DNA-directed DNA polymerase activity"/>
    <property type="evidence" value="ECO:0007669"/>
    <property type="project" value="UniProtKB-KW"/>
</dbReference>
<dbReference type="Gene3D" id="1.10.10.1600">
    <property type="entry name" value="Bacterial DNA polymerase III alpha subunit, thumb domain"/>
    <property type="match status" value="1"/>
</dbReference>
<comment type="function">
    <text evidence="9">DNA polymerase III is a complex, multichain enzyme responsible for most of the replicative synthesis in bacteria. This DNA polymerase also exhibits 3' to 5' exonuclease activity. The alpha chain is the DNA polymerase.</text>
</comment>
<evidence type="ECO:0000256" key="8">
    <source>
        <dbReference type="ARBA" id="ARBA00022932"/>
    </source>
</evidence>
<dbReference type="NCBIfam" id="TIGR00594">
    <property type="entry name" value="polc"/>
    <property type="match status" value="1"/>
</dbReference>
<protein>
    <recommendedName>
        <fullName evidence="4">DNA polymerase III subunit alpha</fullName>
        <ecNumber evidence="3">2.7.7.7</ecNumber>
    </recommendedName>
</protein>
<dbReference type="Pfam" id="PF01336">
    <property type="entry name" value="tRNA_anti-codon"/>
    <property type="match status" value="1"/>
</dbReference>
<keyword evidence="6 12" id="KW-0548">Nucleotidyltransferase</keyword>
<evidence type="ECO:0000313" key="13">
    <source>
        <dbReference type="Proteomes" id="UP001154312"/>
    </source>
</evidence>